<dbReference type="InterPro" id="IPR008906">
    <property type="entry name" value="HATC_C_dom"/>
</dbReference>
<gene>
    <name evidence="2" type="ORF">F3Y22_tig00112609pilonHSYRG00056</name>
</gene>
<dbReference type="InterPro" id="IPR012337">
    <property type="entry name" value="RNaseH-like_sf"/>
</dbReference>
<feature type="domain" description="HAT C-terminal dimerisation" evidence="1">
    <location>
        <begin position="249"/>
        <end position="327"/>
    </location>
</feature>
<dbReference type="PANTHER" id="PTHR46481:SF7">
    <property type="entry name" value="ZINC FINGER BED DOMAIN-CONTAINING PROTEIN RICESLEEPER 2-LIKE"/>
    <property type="match status" value="1"/>
</dbReference>
<organism evidence="2 3">
    <name type="scientific">Hibiscus syriacus</name>
    <name type="common">Rose of Sharon</name>
    <dbReference type="NCBI Taxonomy" id="106335"/>
    <lineage>
        <taxon>Eukaryota</taxon>
        <taxon>Viridiplantae</taxon>
        <taxon>Streptophyta</taxon>
        <taxon>Embryophyta</taxon>
        <taxon>Tracheophyta</taxon>
        <taxon>Spermatophyta</taxon>
        <taxon>Magnoliopsida</taxon>
        <taxon>eudicotyledons</taxon>
        <taxon>Gunneridae</taxon>
        <taxon>Pentapetalae</taxon>
        <taxon>rosids</taxon>
        <taxon>malvids</taxon>
        <taxon>Malvales</taxon>
        <taxon>Malvaceae</taxon>
        <taxon>Malvoideae</taxon>
        <taxon>Hibiscus</taxon>
    </lineage>
</organism>
<dbReference type="Proteomes" id="UP000436088">
    <property type="component" value="Unassembled WGS sequence"/>
</dbReference>
<dbReference type="PANTHER" id="PTHR46481">
    <property type="entry name" value="ZINC FINGER BED DOMAIN-CONTAINING PROTEIN 4"/>
    <property type="match status" value="1"/>
</dbReference>
<keyword evidence="3" id="KW-1185">Reference proteome</keyword>
<dbReference type="GO" id="GO:0046983">
    <property type="term" value="F:protein dimerization activity"/>
    <property type="evidence" value="ECO:0007669"/>
    <property type="project" value="InterPro"/>
</dbReference>
<comment type="caution">
    <text evidence="2">The sequence shown here is derived from an EMBL/GenBank/DDBJ whole genome shotgun (WGS) entry which is preliminary data.</text>
</comment>
<evidence type="ECO:0000313" key="2">
    <source>
        <dbReference type="EMBL" id="KAE8665532.1"/>
    </source>
</evidence>
<dbReference type="SUPFAM" id="SSF53098">
    <property type="entry name" value="Ribonuclease H-like"/>
    <property type="match status" value="1"/>
</dbReference>
<reference evidence="2" key="1">
    <citation type="submission" date="2019-09" db="EMBL/GenBank/DDBJ databases">
        <title>Draft genome information of white flower Hibiscus syriacus.</title>
        <authorList>
            <person name="Kim Y.-M."/>
        </authorList>
    </citation>
    <scope>NUCLEOTIDE SEQUENCE [LARGE SCALE GENOMIC DNA]</scope>
    <source>
        <strain evidence="2">YM2019G1</strain>
    </source>
</reference>
<dbReference type="InterPro" id="IPR052035">
    <property type="entry name" value="ZnF_BED_domain_contain"/>
</dbReference>
<dbReference type="EMBL" id="VEPZ02001616">
    <property type="protein sequence ID" value="KAE8665532.1"/>
    <property type="molecule type" value="Genomic_DNA"/>
</dbReference>
<proteinExistence type="predicted"/>
<sequence>MIRENFATLASLPATTVIKKSQPQGKAPHVGYDHLNWLLIEWLVLAALPPSTLEEKRLSNSFKILNPSIQLWPGEKYKTMFREVSRSMREDVRVGMGMDDVLRTVKPIISKIREFVQEMSASVDISKGFVQLAATYQEGSWQFPLMLQQGGVAITKCLILFTRYKAGNSMDVVRKKKDMPRSGMFLNVMEKNVVNIIHDYLEHFYKVINEICVNNGYSAQDIDNGGSVSFTEETARKKRRSRMSNATYELTQYLSESPTPTKVNILKWWKVNSTHYPRLSTMTRDFLTVQATSMKPEELLCSKGDEIDKQRYCMPYDSAQAILCIRS</sequence>
<name>A0A6A2WV91_HIBSY</name>
<evidence type="ECO:0000259" key="1">
    <source>
        <dbReference type="Pfam" id="PF05699"/>
    </source>
</evidence>
<dbReference type="Pfam" id="PF05699">
    <property type="entry name" value="Dimer_Tnp_hAT"/>
    <property type="match status" value="1"/>
</dbReference>
<protein>
    <submittedName>
        <fullName evidence="2">Actin binding-like protein</fullName>
    </submittedName>
</protein>
<evidence type="ECO:0000313" key="3">
    <source>
        <dbReference type="Proteomes" id="UP000436088"/>
    </source>
</evidence>
<dbReference type="AlphaFoldDB" id="A0A6A2WV91"/>
<accession>A0A6A2WV91</accession>